<keyword evidence="3" id="KW-1185">Reference proteome</keyword>
<organism evidence="2 3">
    <name type="scientific">Actinopolyspora biskrensis</name>
    <dbReference type="NCBI Taxonomy" id="1470178"/>
    <lineage>
        <taxon>Bacteria</taxon>
        <taxon>Bacillati</taxon>
        <taxon>Actinomycetota</taxon>
        <taxon>Actinomycetes</taxon>
        <taxon>Actinopolysporales</taxon>
        <taxon>Actinopolysporaceae</taxon>
        <taxon>Actinopolyspora</taxon>
    </lineage>
</organism>
<dbReference type="AlphaFoldDB" id="A0A852YTW5"/>
<dbReference type="Proteomes" id="UP000548304">
    <property type="component" value="Unassembled WGS sequence"/>
</dbReference>
<feature type="compositionally biased region" description="Basic residues" evidence="1">
    <location>
        <begin position="166"/>
        <end position="178"/>
    </location>
</feature>
<dbReference type="SUPFAM" id="SSF56770">
    <property type="entry name" value="HydA/Nqo6-like"/>
    <property type="match status" value="1"/>
</dbReference>
<evidence type="ECO:0000256" key="1">
    <source>
        <dbReference type="SAM" id="MobiDB-lite"/>
    </source>
</evidence>
<dbReference type="RefSeq" id="WP_179533938.1">
    <property type="nucleotide sequence ID" value="NZ_JACBYW010000001.1"/>
</dbReference>
<gene>
    <name evidence="2" type="ORF">FHR84_000712</name>
</gene>
<comment type="caution">
    <text evidence="2">The sequence shown here is derived from an EMBL/GenBank/DDBJ whole genome shotgun (WGS) entry which is preliminary data.</text>
</comment>
<feature type="compositionally biased region" description="Basic and acidic residues" evidence="1">
    <location>
        <begin position="127"/>
        <end position="137"/>
    </location>
</feature>
<dbReference type="Gene3D" id="3.40.50.12280">
    <property type="match status" value="1"/>
</dbReference>
<proteinExistence type="predicted"/>
<dbReference type="EMBL" id="JACBYW010000001">
    <property type="protein sequence ID" value="NYH77398.1"/>
    <property type="molecule type" value="Genomic_DNA"/>
</dbReference>
<feature type="region of interest" description="Disordered" evidence="1">
    <location>
        <begin position="100"/>
        <end position="198"/>
    </location>
</feature>
<evidence type="ECO:0000313" key="3">
    <source>
        <dbReference type="Proteomes" id="UP000548304"/>
    </source>
</evidence>
<accession>A0A852YTW5</accession>
<protein>
    <submittedName>
        <fullName evidence="2">Uncharacterized protein</fullName>
    </submittedName>
</protein>
<evidence type="ECO:0000313" key="2">
    <source>
        <dbReference type="EMBL" id="NYH77398.1"/>
    </source>
</evidence>
<reference evidence="2 3" key="1">
    <citation type="submission" date="2020-07" db="EMBL/GenBank/DDBJ databases">
        <title>Genomic Encyclopedia of Type Strains, Phase III (KMG-III): the genomes of soil and plant-associated and newly described type strains.</title>
        <authorList>
            <person name="Whitman W."/>
        </authorList>
    </citation>
    <scope>NUCLEOTIDE SEQUENCE [LARGE SCALE GENOMIC DNA]</scope>
    <source>
        <strain evidence="2 3">CECT 8576</strain>
    </source>
</reference>
<sequence>MELTRALLRFAAGRPHVLLLEFPGGTAARLAVEAELRRRGWPAAASPAETDVLVLTGPVGAWPEPLLDRLWRQVPEPRVLVRAESSAAVPRVLERARRRLATGGEARESSAGAGGHGATAEGQPGSGRDDGSGHGDGSRAGSGPAGDEDARGHGGADEQGGGQDHGHHHGGGHGHHHGGGAELPGGLAMADRGPDRDGLRLDQLHVPLGPLLPDWPPGLVVHTTLQGDVVQRARVEVLRADGGHEDFWSEPRRRAAAGQEVSRGAQARRRVAAYLDGLAGFLRVAGWSDPAFGAGALRDEVLAGARVDRVRPRLRRLARRLRRAWTLRRLTDGIGVLPPDRAEDAGFGGPVLHASRRGGDVTARWRAWLSAVERALPDLEDTGALSVEEALSRSPRSGAAHPAPVPAVLPELLEGCELATARLIVASLGPEHATPDSRSITEASGG</sequence>
<name>A0A852YTW5_9ACTN</name>